<feature type="signal peptide" evidence="1">
    <location>
        <begin position="1"/>
        <end position="22"/>
    </location>
</feature>
<sequence>MGNALNILLWDWTSYFLDFSACVLYSMQDALQVSSGTSASLVLCFCIPWDIVPDCPSLGSSILNSFGSHAATCFCLSLLTCDLRTSNSIGISFY</sequence>
<keyword evidence="1" id="KW-0732">Signal</keyword>
<gene>
    <name evidence="2" type="ORF">QN277_017577</name>
</gene>
<protein>
    <submittedName>
        <fullName evidence="2">Uncharacterized protein</fullName>
    </submittedName>
</protein>
<evidence type="ECO:0000313" key="2">
    <source>
        <dbReference type="EMBL" id="KAK4274343.1"/>
    </source>
</evidence>
<evidence type="ECO:0000256" key="1">
    <source>
        <dbReference type="SAM" id="SignalP"/>
    </source>
</evidence>
<reference evidence="2" key="1">
    <citation type="submission" date="2023-10" db="EMBL/GenBank/DDBJ databases">
        <title>Chromosome-level genome of the transformable northern wattle, Acacia crassicarpa.</title>
        <authorList>
            <person name="Massaro I."/>
            <person name="Sinha N.R."/>
            <person name="Poethig S."/>
            <person name="Leichty A.R."/>
        </authorList>
    </citation>
    <scope>NUCLEOTIDE SEQUENCE</scope>
    <source>
        <strain evidence="2">Acra3RX</strain>
        <tissue evidence="2">Leaf</tissue>
    </source>
</reference>
<evidence type="ECO:0000313" key="3">
    <source>
        <dbReference type="Proteomes" id="UP001293593"/>
    </source>
</evidence>
<keyword evidence="3" id="KW-1185">Reference proteome</keyword>
<accession>A0AAE1MU66</accession>
<dbReference type="EMBL" id="JAWXYG010000004">
    <property type="protein sequence ID" value="KAK4274343.1"/>
    <property type="molecule type" value="Genomic_DNA"/>
</dbReference>
<comment type="caution">
    <text evidence="2">The sequence shown here is derived from an EMBL/GenBank/DDBJ whole genome shotgun (WGS) entry which is preliminary data.</text>
</comment>
<feature type="chain" id="PRO_5042066688" evidence="1">
    <location>
        <begin position="23"/>
        <end position="94"/>
    </location>
</feature>
<proteinExistence type="predicted"/>
<dbReference type="AlphaFoldDB" id="A0AAE1MU66"/>
<dbReference type="Proteomes" id="UP001293593">
    <property type="component" value="Unassembled WGS sequence"/>
</dbReference>
<name>A0AAE1MU66_9FABA</name>
<organism evidence="2 3">
    <name type="scientific">Acacia crassicarpa</name>
    <name type="common">northern wattle</name>
    <dbReference type="NCBI Taxonomy" id="499986"/>
    <lineage>
        <taxon>Eukaryota</taxon>
        <taxon>Viridiplantae</taxon>
        <taxon>Streptophyta</taxon>
        <taxon>Embryophyta</taxon>
        <taxon>Tracheophyta</taxon>
        <taxon>Spermatophyta</taxon>
        <taxon>Magnoliopsida</taxon>
        <taxon>eudicotyledons</taxon>
        <taxon>Gunneridae</taxon>
        <taxon>Pentapetalae</taxon>
        <taxon>rosids</taxon>
        <taxon>fabids</taxon>
        <taxon>Fabales</taxon>
        <taxon>Fabaceae</taxon>
        <taxon>Caesalpinioideae</taxon>
        <taxon>mimosoid clade</taxon>
        <taxon>Acacieae</taxon>
        <taxon>Acacia</taxon>
    </lineage>
</organism>